<reference evidence="1 2" key="1">
    <citation type="journal article" date="2024" name="J Genomics">
        <title>Draft genome sequencing and assembly of Favolaschia claudopus CIRM-BRFM 2984 isolated from oak limbs.</title>
        <authorList>
            <person name="Navarro D."/>
            <person name="Drula E."/>
            <person name="Chaduli D."/>
            <person name="Cazenave R."/>
            <person name="Ahrendt S."/>
            <person name="Wang J."/>
            <person name="Lipzen A."/>
            <person name="Daum C."/>
            <person name="Barry K."/>
            <person name="Grigoriev I.V."/>
            <person name="Favel A."/>
            <person name="Rosso M.N."/>
            <person name="Martin F."/>
        </authorList>
    </citation>
    <scope>NUCLEOTIDE SEQUENCE [LARGE SCALE GENOMIC DNA]</scope>
    <source>
        <strain evidence="1 2">CIRM-BRFM 2984</strain>
    </source>
</reference>
<sequence>MGRTSSGLGLALVKKWIPVRYDEQPTFAQYFRLDFRKFGDDPSLRHAWLTRRIEPGRTFPTHRIGVLTHRKFENSLMITTAAQSHQDGPAVGDLSRVTVVLGKILTIHPKRQDVSGIFNQADDTNCILVPKASNKCRSLESSRNGPLWKFAGLKLARIAWDLAQAEDSRMGVERMVPAQPVKEAPPYRSAPDLPGEEIVRLFDPQTASAYCGFLEVGSARGPGGRSGLSTGGLGRRCTTSAVPVQRLGVHNVLRPPTRTYYYLASIINLRALISQPSRTCGFCLLSSESASPLAFVSDPPTPKLLDSALRISQWAMAPPVGLQVDCCADCTLHTLV</sequence>
<proteinExistence type="predicted"/>
<protein>
    <submittedName>
        <fullName evidence="1">Uncharacterized protein</fullName>
    </submittedName>
</protein>
<evidence type="ECO:0000313" key="2">
    <source>
        <dbReference type="Proteomes" id="UP001362999"/>
    </source>
</evidence>
<organism evidence="1 2">
    <name type="scientific">Favolaschia claudopus</name>
    <dbReference type="NCBI Taxonomy" id="2862362"/>
    <lineage>
        <taxon>Eukaryota</taxon>
        <taxon>Fungi</taxon>
        <taxon>Dikarya</taxon>
        <taxon>Basidiomycota</taxon>
        <taxon>Agaricomycotina</taxon>
        <taxon>Agaricomycetes</taxon>
        <taxon>Agaricomycetidae</taxon>
        <taxon>Agaricales</taxon>
        <taxon>Marasmiineae</taxon>
        <taxon>Mycenaceae</taxon>
        <taxon>Favolaschia</taxon>
    </lineage>
</organism>
<evidence type="ECO:0000313" key="1">
    <source>
        <dbReference type="EMBL" id="KAK7055651.1"/>
    </source>
</evidence>
<name>A0AAW0DWT8_9AGAR</name>
<dbReference type="Proteomes" id="UP001362999">
    <property type="component" value="Unassembled WGS sequence"/>
</dbReference>
<dbReference type="AlphaFoldDB" id="A0AAW0DWT8"/>
<keyword evidence="2" id="KW-1185">Reference proteome</keyword>
<accession>A0AAW0DWT8</accession>
<dbReference type="EMBL" id="JAWWNJ010000005">
    <property type="protein sequence ID" value="KAK7055651.1"/>
    <property type="molecule type" value="Genomic_DNA"/>
</dbReference>
<gene>
    <name evidence="1" type="ORF">R3P38DRAFT_2760832</name>
</gene>
<comment type="caution">
    <text evidence="1">The sequence shown here is derived from an EMBL/GenBank/DDBJ whole genome shotgun (WGS) entry which is preliminary data.</text>
</comment>